<keyword evidence="6 11" id="KW-0479">Metal-binding</keyword>
<evidence type="ECO:0000256" key="2">
    <source>
        <dbReference type="ARBA" id="ARBA00004742"/>
    </source>
</evidence>
<evidence type="ECO:0000256" key="6">
    <source>
        <dbReference type="ARBA" id="ARBA00022723"/>
    </source>
</evidence>
<evidence type="ECO:0000256" key="3">
    <source>
        <dbReference type="ARBA" id="ARBA00008636"/>
    </source>
</evidence>
<keyword evidence="5 11" id="KW-0004">4Fe-4S</keyword>
<evidence type="ECO:0000256" key="9">
    <source>
        <dbReference type="ARBA" id="ARBA00023239"/>
    </source>
</evidence>
<evidence type="ECO:0000313" key="13">
    <source>
        <dbReference type="EMBL" id="GAA4070126.1"/>
    </source>
</evidence>
<dbReference type="SUPFAM" id="SSF143548">
    <property type="entry name" value="Serine metabolism enzymes domain"/>
    <property type="match status" value="1"/>
</dbReference>
<keyword evidence="14" id="KW-1185">Reference proteome</keyword>
<evidence type="ECO:0000256" key="11">
    <source>
        <dbReference type="RuleBase" id="RU366059"/>
    </source>
</evidence>
<comment type="pathway">
    <text evidence="2">Carbohydrate biosynthesis; gluconeogenesis.</text>
</comment>
<keyword evidence="9 11" id="KW-0456">Lyase</keyword>
<dbReference type="PANTHER" id="PTHR30182">
    <property type="entry name" value="L-SERINE DEHYDRATASE"/>
    <property type="match status" value="1"/>
</dbReference>
<evidence type="ECO:0000256" key="1">
    <source>
        <dbReference type="ARBA" id="ARBA00001966"/>
    </source>
</evidence>
<dbReference type="InterPro" id="IPR045865">
    <property type="entry name" value="ACT-like_dom_sf"/>
</dbReference>
<proteinExistence type="inferred from homology"/>
<dbReference type="InterPro" id="IPR004642">
    <property type="entry name" value="Ser_deHydtase_asu"/>
</dbReference>
<dbReference type="InterPro" id="IPR005131">
    <property type="entry name" value="Ser_deHydtase_bsu"/>
</dbReference>
<comment type="similarity">
    <text evidence="3 11">Belongs to the iron-sulfur dependent L-serine dehydratase family.</text>
</comment>
<comment type="caution">
    <text evidence="13">The sequence shown here is derived from an EMBL/GenBank/DDBJ whole genome shotgun (WGS) entry which is preliminary data.</text>
</comment>
<feature type="domain" description="ACT" evidence="12">
    <location>
        <begin position="446"/>
        <end position="520"/>
    </location>
</feature>
<keyword evidence="8 11" id="KW-0411">Iron-sulfur</keyword>
<gene>
    <name evidence="13" type="ORF">GCM10022410_14940</name>
</gene>
<dbReference type="SUPFAM" id="SSF55021">
    <property type="entry name" value="ACT-like"/>
    <property type="match status" value="1"/>
</dbReference>
<sequence>MTFTNLAEIIDSAEKQQTTIASLMIEKEVKQTGLIKEAIIEKMANQFDVMEESVRKGTLTSVQSRTGLTGGDGHRLFNYAQNKHPFIASTTLHTAANALAVSEVNAAMGRIVATPTAGSAGILPAVLVQALDSDRFNRTQIIEAMFTASALGLVIANKASISGAAGGCQAEIGSATAMAAGALVELAGGTPTQVGHAVGIALKNSLGLVCDPVAGLVEIPCIYRNGLHAITAQAAADMALAGVKSIIPPDEVIQVMHEVGQEMPESLRETGIGGLAGTLTGQKLKKQVFRENAHDNEPVKYNSAYDIVGPIMVGPSSSHTAGAVRIGNIAYQLLNEKPKSVTFTLMGSFAKTYQGHGTDLALLAGVLGLTTMDEQIPNAKEVAKQHGLIYSFTTRVLGSYHPNTVLIELAGESRKIKLLASSIGGGKVEVQEIDHYPLKFSGEQPTLVLRHKDSRGVIAELTSLLYQNGFNIARLLNERSTIGGPAITICEVDHFVDDFLLTEIKNKLPIIEELLLIKTT</sequence>
<evidence type="ECO:0000259" key="12">
    <source>
        <dbReference type="PROSITE" id="PS51671"/>
    </source>
</evidence>
<comment type="cofactor">
    <cofactor evidence="1 11">
        <name>[4Fe-4S] cluster</name>
        <dbReference type="ChEBI" id="CHEBI:49883"/>
    </cofactor>
</comment>
<dbReference type="InterPro" id="IPR029009">
    <property type="entry name" value="ASB_dom_sf"/>
</dbReference>
<dbReference type="InterPro" id="IPR051318">
    <property type="entry name" value="Fe-S_L-Ser"/>
</dbReference>
<protein>
    <recommendedName>
        <fullName evidence="11">L-serine dehydratase</fullName>
        <ecNumber evidence="11">4.3.1.17</ecNumber>
    </recommendedName>
</protein>
<dbReference type="Pfam" id="PF03315">
    <property type="entry name" value="SDH_beta"/>
    <property type="match status" value="1"/>
</dbReference>
<evidence type="ECO:0000313" key="14">
    <source>
        <dbReference type="Proteomes" id="UP001501734"/>
    </source>
</evidence>
<dbReference type="PROSITE" id="PS51671">
    <property type="entry name" value="ACT"/>
    <property type="match status" value="1"/>
</dbReference>
<evidence type="ECO:0000256" key="4">
    <source>
        <dbReference type="ARBA" id="ARBA00022432"/>
    </source>
</evidence>
<dbReference type="Gene3D" id="3.30.1330.90">
    <property type="entry name" value="D-3-phosphoglycerate dehydrogenase, domain 3"/>
    <property type="match status" value="1"/>
</dbReference>
<evidence type="ECO:0000256" key="7">
    <source>
        <dbReference type="ARBA" id="ARBA00023004"/>
    </source>
</evidence>
<dbReference type="EC" id="4.3.1.17" evidence="11"/>
<organism evidence="13 14">
    <name type="scientific">Amphibacillus indicireducens</name>
    <dbReference type="NCBI Taxonomy" id="1076330"/>
    <lineage>
        <taxon>Bacteria</taxon>
        <taxon>Bacillati</taxon>
        <taxon>Bacillota</taxon>
        <taxon>Bacilli</taxon>
        <taxon>Bacillales</taxon>
        <taxon>Bacillaceae</taxon>
        <taxon>Amphibacillus</taxon>
    </lineage>
</organism>
<evidence type="ECO:0000256" key="8">
    <source>
        <dbReference type="ARBA" id="ARBA00023014"/>
    </source>
</evidence>
<keyword evidence="7 11" id="KW-0408">Iron</keyword>
<dbReference type="Proteomes" id="UP001501734">
    <property type="component" value="Unassembled WGS sequence"/>
</dbReference>
<comment type="catalytic activity">
    <reaction evidence="10 11">
        <text>L-serine = pyruvate + NH4(+)</text>
        <dbReference type="Rhea" id="RHEA:19169"/>
        <dbReference type="ChEBI" id="CHEBI:15361"/>
        <dbReference type="ChEBI" id="CHEBI:28938"/>
        <dbReference type="ChEBI" id="CHEBI:33384"/>
        <dbReference type="EC" id="4.3.1.17"/>
    </reaction>
</comment>
<dbReference type="InterPro" id="IPR004643">
    <property type="entry name" value="Fe-S_L-Ser_bsu"/>
</dbReference>
<dbReference type="EMBL" id="BAABDL010000077">
    <property type="protein sequence ID" value="GAA4070126.1"/>
    <property type="molecule type" value="Genomic_DNA"/>
</dbReference>
<evidence type="ECO:0000256" key="5">
    <source>
        <dbReference type="ARBA" id="ARBA00022485"/>
    </source>
</evidence>
<dbReference type="RefSeq" id="WP_344911827.1">
    <property type="nucleotide sequence ID" value="NZ_BAABDL010000077.1"/>
</dbReference>
<dbReference type="Gene3D" id="3.30.70.260">
    <property type="match status" value="1"/>
</dbReference>
<keyword evidence="4 11" id="KW-0312">Gluconeogenesis</keyword>
<accession>A0ABP7VLW2</accession>
<dbReference type="PANTHER" id="PTHR30182:SF1">
    <property type="entry name" value="L-SERINE DEHYDRATASE 1"/>
    <property type="match status" value="1"/>
</dbReference>
<evidence type="ECO:0000256" key="10">
    <source>
        <dbReference type="ARBA" id="ARBA00049406"/>
    </source>
</evidence>
<dbReference type="InterPro" id="IPR005130">
    <property type="entry name" value="Ser_deHydtase-like_asu"/>
</dbReference>
<dbReference type="Pfam" id="PF03313">
    <property type="entry name" value="SDH_alpha"/>
    <property type="match status" value="1"/>
</dbReference>
<reference evidence="14" key="1">
    <citation type="journal article" date="2019" name="Int. J. Syst. Evol. Microbiol.">
        <title>The Global Catalogue of Microorganisms (GCM) 10K type strain sequencing project: providing services to taxonomists for standard genome sequencing and annotation.</title>
        <authorList>
            <consortium name="The Broad Institute Genomics Platform"/>
            <consortium name="The Broad Institute Genome Sequencing Center for Infectious Disease"/>
            <person name="Wu L."/>
            <person name="Ma J."/>
        </authorList>
    </citation>
    <scope>NUCLEOTIDE SEQUENCE [LARGE SCALE GENOMIC DNA]</scope>
    <source>
        <strain evidence="14">JCM 17250</strain>
    </source>
</reference>
<dbReference type="NCBIfam" id="TIGR00718">
    <property type="entry name" value="sda_alpha"/>
    <property type="match status" value="1"/>
</dbReference>
<dbReference type="InterPro" id="IPR002912">
    <property type="entry name" value="ACT_dom"/>
</dbReference>
<dbReference type="NCBIfam" id="TIGR00719">
    <property type="entry name" value="sda_beta"/>
    <property type="match status" value="1"/>
</dbReference>
<name>A0ABP7VLW2_9BACI</name>